<dbReference type="GO" id="GO:0055085">
    <property type="term" value="P:transmembrane transport"/>
    <property type="evidence" value="ECO:0007669"/>
    <property type="project" value="InterPro"/>
</dbReference>
<dbReference type="STRING" id="561176.SAMN04488561_6518"/>
<dbReference type="InterPro" id="IPR045621">
    <property type="entry name" value="BPD_transp_1_N"/>
</dbReference>
<dbReference type="EMBL" id="FNUC01000004">
    <property type="protein sequence ID" value="SEF18457.1"/>
    <property type="molecule type" value="Genomic_DNA"/>
</dbReference>
<evidence type="ECO:0000256" key="7">
    <source>
        <dbReference type="RuleBase" id="RU363032"/>
    </source>
</evidence>
<evidence type="ECO:0000256" key="6">
    <source>
        <dbReference type="ARBA" id="ARBA00023136"/>
    </source>
</evidence>
<feature type="transmembrane region" description="Helical" evidence="7">
    <location>
        <begin position="241"/>
        <end position="266"/>
    </location>
</feature>
<protein>
    <submittedName>
        <fullName evidence="9">Peptide/nickel transport system permease protein</fullName>
    </submittedName>
</protein>
<reference evidence="10" key="1">
    <citation type="submission" date="2016-10" db="EMBL/GenBank/DDBJ databases">
        <authorList>
            <person name="Varghese N."/>
            <person name="Submissions S."/>
        </authorList>
    </citation>
    <scope>NUCLEOTIDE SEQUENCE [LARGE SCALE GENOMIC DNA]</scope>
    <source>
        <strain evidence="10">DSM 45237</strain>
    </source>
</reference>
<dbReference type="PANTHER" id="PTHR43163:SF6">
    <property type="entry name" value="DIPEPTIDE TRANSPORT SYSTEM PERMEASE PROTEIN DPPB-RELATED"/>
    <property type="match status" value="1"/>
</dbReference>
<feature type="transmembrane region" description="Helical" evidence="7">
    <location>
        <begin position="103"/>
        <end position="126"/>
    </location>
</feature>
<dbReference type="OrthoDB" id="9778910at2"/>
<evidence type="ECO:0000256" key="5">
    <source>
        <dbReference type="ARBA" id="ARBA00022989"/>
    </source>
</evidence>
<name>A0A1H5PZN7_9ACTN</name>
<evidence type="ECO:0000313" key="10">
    <source>
        <dbReference type="Proteomes" id="UP000181980"/>
    </source>
</evidence>
<feature type="transmembrane region" description="Helical" evidence="7">
    <location>
        <begin position="182"/>
        <end position="201"/>
    </location>
</feature>
<keyword evidence="4 7" id="KW-0812">Transmembrane</keyword>
<dbReference type="Pfam" id="PF19300">
    <property type="entry name" value="BPD_transp_1_N"/>
    <property type="match status" value="1"/>
</dbReference>
<keyword evidence="2 7" id="KW-0813">Transport</keyword>
<keyword evidence="6 7" id="KW-0472">Membrane</keyword>
<evidence type="ECO:0000256" key="2">
    <source>
        <dbReference type="ARBA" id="ARBA00022448"/>
    </source>
</evidence>
<feature type="transmembrane region" description="Helical" evidence="7">
    <location>
        <begin position="9"/>
        <end position="30"/>
    </location>
</feature>
<dbReference type="AlphaFoldDB" id="A0A1H5PZN7"/>
<evidence type="ECO:0000259" key="8">
    <source>
        <dbReference type="PROSITE" id="PS50928"/>
    </source>
</evidence>
<feature type="transmembrane region" description="Helical" evidence="7">
    <location>
        <begin position="138"/>
        <end position="162"/>
    </location>
</feature>
<keyword evidence="10" id="KW-1185">Reference proteome</keyword>
<keyword evidence="5 7" id="KW-1133">Transmembrane helix</keyword>
<dbReference type="RefSeq" id="WP_083288740.1">
    <property type="nucleotide sequence ID" value="NZ_FNUC01000004.1"/>
</dbReference>
<comment type="subcellular location">
    <subcellularLocation>
        <location evidence="1 7">Cell membrane</location>
        <topology evidence="1 7">Multi-pass membrane protein</topology>
    </subcellularLocation>
</comment>
<dbReference type="Pfam" id="PF00528">
    <property type="entry name" value="BPD_transp_1"/>
    <property type="match status" value="1"/>
</dbReference>
<accession>A0A1H5PZN7</accession>
<comment type="similarity">
    <text evidence="7">Belongs to the binding-protein-dependent transport system permease family.</text>
</comment>
<sequence>MAAFVVRRILVNIVVFMLIGIGVFLLVRAAPGDPVRMMISPEDLQEGSEQFIQARRAELGLDDPILVQYGRWLVDAISGDLGSSFLNREPVSGLLLERLGPTVLLMSTALGISLLIAVPLGTIAAVRRNTGVDYAAAALSLGVISVPSFFLGITAIYVFSLQLGWLPSSGMSTPGGGGGGDVLQHLIMPAAILGLAAAGPLTRYVRGSLIDELSADYVRTAEAKGGSPARVVSQHALRNSLIPLITIVMINIPQMLAGAVVLEQVFAWPGMGQLAVRAVNTQDYPVIVGFALYVAALVLICNLVADIAYAVVDPRVKVA</sequence>
<evidence type="ECO:0000313" key="9">
    <source>
        <dbReference type="EMBL" id="SEF18457.1"/>
    </source>
</evidence>
<dbReference type="GO" id="GO:0005886">
    <property type="term" value="C:plasma membrane"/>
    <property type="evidence" value="ECO:0007669"/>
    <property type="project" value="UniProtKB-SubCell"/>
</dbReference>
<dbReference type="PANTHER" id="PTHR43163">
    <property type="entry name" value="DIPEPTIDE TRANSPORT SYSTEM PERMEASE PROTEIN DPPB-RELATED"/>
    <property type="match status" value="1"/>
</dbReference>
<evidence type="ECO:0000256" key="3">
    <source>
        <dbReference type="ARBA" id="ARBA00022475"/>
    </source>
</evidence>
<dbReference type="SUPFAM" id="SSF161098">
    <property type="entry name" value="MetI-like"/>
    <property type="match status" value="1"/>
</dbReference>
<organism evidence="9 10">
    <name type="scientific">Jiangella alba</name>
    <dbReference type="NCBI Taxonomy" id="561176"/>
    <lineage>
        <taxon>Bacteria</taxon>
        <taxon>Bacillati</taxon>
        <taxon>Actinomycetota</taxon>
        <taxon>Actinomycetes</taxon>
        <taxon>Jiangellales</taxon>
        <taxon>Jiangellaceae</taxon>
        <taxon>Jiangella</taxon>
    </lineage>
</organism>
<dbReference type="CDD" id="cd06261">
    <property type="entry name" value="TM_PBP2"/>
    <property type="match status" value="1"/>
</dbReference>
<evidence type="ECO:0000256" key="1">
    <source>
        <dbReference type="ARBA" id="ARBA00004651"/>
    </source>
</evidence>
<evidence type="ECO:0000256" key="4">
    <source>
        <dbReference type="ARBA" id="ARBA00022692"/>
    </source>
</evidence>
<gene>
    <name evidence="9" type="ORF">SAMN04488561_6518</name>
</gene>
<feature type="domain" description="ABC transmembrane type-1" evidence="8">
    <location>
        <begin position="99"/>
        <end position="305"/>
    </location>
</feature>
<feature type="transmembrane region" description="Helical" evidence="7">
    <location>
        <begin position="286"/>
        <end position="312"/>
    </location>
</feature>
<dbReference type="Proteomes" id="UP000181980">
    <property type="component" value="Unassembled WGS sequence"/>
</dbReference>
<dbReference type="PROSITE" id="PS50928">
    <property type="entry name" value="ABC_TM1"/>
    <property type="match status" value="1"/>
</dbReference>
<keyword evidence="3" id="KW-1003">Cell membrane</keyword>
<dbReference type="InterPro" id="IPR035906">
    <property type="entry name" value="MetI-like_sf"/>
</dbReference>
<proteinExistence type="inferred from homology"/>
<dbReference type="Gene3D" id="1.10.3720.10">
    <property type="entry name" value="MetI-like"/>
    <property type="match status" value="1"/>
</dbReference>
<dbReference type="InterPro" id="IPR000515">
    <property type="entry name" value="MetI-like"/>
</dbReference>